<dbReference type="SMART" id="SM00740">
    <property type="entry name" value="PASTA"/>
    <property type="match status" value="4"/>
</dbReference>
<evidence type="ECO:0000313" key="14">
    <source>
        <dbReference type="Proteomes" id="UP000569914"/>
    </source>
</evidence>
<comment type="catalytic activity">
    <reaction evidence="7">
        <text>L-threonyl-[protein] + ATP = O-phospho-L-threonyl-[protein] + ADP + H(+)</text>
        <dbReference type="Rhea" id="RHEA:46608"/>
        <dbReference type="Rhea" id="RHEA-COMP:11060"/>
        <dbReference type="Rhea" id="RHEA-COMP:11605"/>
        <dbReference type="ChEBI" id="CHEBI:15378"/>
        <dbReference type="ChEBI" id="CHEBI:30013"/>
        <dbReference type="ChEBI" id="CHEBI:30616"/>
        <dbReference type="ChEBI" id="CHEBI:61977"/>
        <dbReference type="ChEBI" id="CHEBI:456216"/>
        <dbReference type="EC" id="2.7.11.1"/>
    </reaction>
</comment>
<keyword evidence="10" id="KW-0812">Transmembrane</keyword>
<keyword evidence="10" id="KW-0472">Membrane</keyword>
<evidence type="ECO:0000259" key="11">
    <source>
        <dbReference type="PROSITE" id="PS50011"/>
    </source>
</evidence>
<dbReference type="Pfam" id="PF03793">
    <property type="entry name" value="PASTA"/>
    <property type="match status" value="4"/>
</dbReference>
<dbReference type="InterPro" id="IPR008271">
    <property type="entry name" value="Ser/Thr_kinase_AS"/>
</dbReference>
<dbReference type="FunFam" id="3.30.200.20:FF:000035">
    <property type="entry name" value="Serine/threonine protein kinase Stk1"/>
    <property type="match status" value="1"/>
</dbReference>
<evidence type="ECO:0000256" key="5">
    <source>
        <dbReference type="ARBA" id="ARBA00022777"/>
    </source>
</evidence>
<keyword evidence="6" id="KW-0067">ATP-binding</keyword>
<dbReference type="Gene3D" id="3.30.10.20">
    <property type="match status" value="4"/>
</dbReference>
<dbReference type="GO" id="GO:0045717">
    <property type="term" value="P:negative regulation of fatty acid biosynthetic process"/>
    <property type="evidence" value="ECO:0007669"/>
    <property type="project" value="UniProtKB-ARBA"/>
</dbReference>
<reference evidence="13 14" key="1">
    <citation type="submission" date="2020-07" db="EMBL/GenBank/DDBJ databases">
        <title>Sequencing the genomes of 1000 actinobacteria strains.</title>
        <authorList>
            <person name="Klenk H.-P."/>
        </authorList>
    </citation>
    <scope>NUCLEOTIDE SEQUENCE [LARGE SCALE GENOMIC DNA]</scope>
    <source>
        <strain evidence="13 14">DSM 22083</strain>
    </source>
</reference>
<comment type="catalytic activity">
    <reaction evidence="8">
        <text>L-seryl-[protein] + ATP = O-phospho-L-seryl-[protein] + ADP + H(+)</text>
        <dbReference type="Rhea" id="RHEA:17989"/>
        <dbReference type="Rhea" id="RHEA-COMP:9863"/>
        <dbReference type="Rhea" id="RHEA-COMP:11604"/>
        <dbReference type="ChEBI" id="CHEBI:15378"/>
        <dbReference type="ChEBI" id="CHEBI:29999"/>
        <dbReference type="ChEBI" id="CHEBI:30616"/>
        <dbReference type="ChEBI" id="CHEBI:83421"/>
        <dbReference type="ChEBI" id="CHEBI:456216"/>
        <dbReference type="EC" id="2.7.11.1"/>
    </reaction>
</comment>
<dbReference type="Proteomes" id="UP000569914">
    <property type="component" value="Unassembled WGS sequence"/>
</dbReference>
<feature type="domain" description="PASTA" evidence="12">
    <location>
        <begin position="532"/>
        <end position="599"/>
    </location>
</feature>
<dbReference type="EMBL" id="JACCBU010000001">
    <property type="protein sequence ID" value="NYE74836.1"/>
    <property type="molecule type" value="Genomic_DNA"/>
</dbReference>
<dbReference type="InterPro" id="IPR011009">
    <property type="entry name" value="Kinase-like_dom_sf"/>
</dbReference>
<dbReference type="CDD" id="cd14014">
    <property type="entry name" value="STKc_PknB_like"/>
    <property type="match status" value="1"/>
</dbReference>
<evidence type="ECO:0000256" key="6">
    <source>
        <dbReference type="ARBA" id="ARBA00022840"/>
    </source>
</evidence>
<feature type="compositionally biased region" description="Pro residues" evidence="9">
    <location>
        <begin position="356"/>
        <end position="368"/>
    </location>
</feature>
<dbReference type="PROSITE" id="PS00108">
    <property type="entry name" value="PROTEIN_KINASE_ST"/>
    <property type="match status" value="1"/>
</dbReference>
<dbReference type="Gene3D" id="1.10.510.10">
    <property type="entry name" value="Transferase(Phosphotransferase) domain 1"/>
    <property type="match status" value="1"/>
</dbReference>
<feature type="domain" description="PASTA" evidence="12">
    <location>
        <begin position="469"/>
        <end position="531"/>
    </location>
</feature>
<evidence type="ECO:0000256" key="4">
    <source>
        <dbReference type="ARBA" id="ARBA00022741"/>
    </source>
</evidence>
<dbReference type="PANTHER" id="PTHR43289:SF34">
    <property type="entry name" value="SERINE_THREONINE-PROTEIN KINASE YBDM-RELATED"/>
    <property type="match status" value="1"/>
</dbReference>
<dbReference type="InterPro" id="IPR000719">
    <property type="entry name" value="Prot_kinase_dom"/>
</dbReference>
<dbReference type="AlphaFoldDB" id="A0A7Y9LG68"/>
<dbReference type="InterPro" id="IPR005543">
    <property type="entry name" value="PASTA_dom"/>
</dbReference>
<protein>
    <recommendedName>
        <fullName evidence="1">non-specific serine/threonine protein kinase</fullName>
        <ecNumber evidence="1">2.7.11.1</ecNumber>
    </recommendedName>
</protein>
<evidence type="ECO:0000256" key="8">
    <source>
        <dbReference type="ARBA" id="ARBA00048679"/>
    </source>
</evidence>
<dbReference type="Gene3D" id="3.30.200.20">
    <property type="entry name" value="Phosphorylase Kinase, domain 1"/>
    <property type="match status" value="1"/>
</dbReference>
<dbReference type="SUPFAM" id="SSF56112">
    <property type="entry name" value="Protein kinase-like (PK-like)"/>
    <property type="match status" value="1"/>
</dbReference>
<dbReference type="GO" id="GO:0005524">
    <property type="term" value="F:ATP binding"/>
    <property type="evidence" value="ECO:0007669"/>
    <property type="project" value="UniProtKB-KW"/>
</dbReference>
<evidence type="ECO:0000256" key="7">
    <source>
        <dbReference type="ARBA" id="ARBA00047899"/>
    </source>
</evidence>
<evidence type="ECO:0000256" key="3">
    <source>
        <dbReference type="ARBA" id="ARBA00022679"/>
    </source>
</evidence>
<gene>
    <name evidence="13" type="ORF">BKA15_006165</name>
</gene>
<keyword evidence="14" id="KW-1185">Reference proteome</keyword>
<proteinExistence type="predicted"/>
<dbReference type="CDD" id="cd06577">
    <property type="entry name" value="PASTA_pknB"/>
    <property type="match status" value="4"/>
</dbReference>
<dbReference type="EC" id="2.7.11.1" evidence="1"/>
<dbReference type="PANTHER" id="PTHR43289">
    <property type="entry name" value="MITOGEN-ACTIVATED PROTEIN KINASE KINASE KINASE 20-RELATED"/>
    <property type="match status" value="1"/>
</dbReference>
<keyword evidence="4" id="KW-0547">Nucleotide-binding</keyword>
<feature type="domain" description="Protein kinase" evidence="11">
    <location>
        <begin position="19"/>
        <end position="285"/>
    </location>
</feature>
<evidence type="ECO:0000256" key="2">
    <source>
        <dbReference type="ARBA" id="ARBA00022527"/>
    </source>
</evidence>
<evidence type="ECO:0000256" key="1">
    <source>
        <dbReference type="ARBA" id="ARBA00012513"/>
    </source>
</evidence>
<organism evidence="13 14">
    <name type="scientific">Microlunatus parietis</name>
    <dbReference type="NCBI Taxonomy" id="682979"/>
    <lineage>
        <taxon>Bacteria</taxon>
        <taxon>Bacillati</taxon>
        <taxon>Actinomycetota</taxon>
        <taxon>Actinomycetes</taxon>
        <taxon>Propionibacteriales</taxon>
        <taxon>Propionibacteriaceae</taxon>
        <taxon>Microlunatus</taxon>
    </lineage>
</organism>
<dbReference type="PROSITE" id="PS50011">
    <property type="entry name" value="PROTEIN_KINASE_DOM"/>
    <property type="match status" value="1"/>
</dbReference>
<keyword evidence="2" id="KW-0723">Serine/threonine-protein kinase</keyword>
<dbReference type="FunFam" id="1.10.510.10:FF:000021">
    <property type="entry name" value="Serine/threonine protein kinase"/>
    <property type="match status" value="1"/>
</dbReference>
<comment type="caution">
    <text evidence="13">The sequence shown here is derived from an EMBL/GenBank/DDBJ whole genome shotgun (WGS) entry which is preliminary data.</text>
</comment>
<dbReference type="GO" id="GO:0004674">
    <property type="term" value="F:protein serine/threonine kinase activity"/>
    <property type="evidence" value="ECO:0007669"/>
    <property type="project" value="UniProtKB-KW"/>
</dbReference>
<evidence type="ECO:0000256" key="10">
    <source>
        <dbReference type="SAM" id="Phobius"/>
    </source>
</evidence>
<evidence type="ECO:0000313" key="13">
    <source>
        <dbReference type="EMBL" id="NYE74836.1"/>
    </source>
</evidence>
<feature type="region of interest" description="Disordered" evidence="9">
    <location>
        <begin position="356"/>
        <end position="434"/>
    </location>
</feature>
<feature type="transmembrane region" description="Helical" evidence="10">
    <location>
        <begin position="443"/>
        <end position="464"/>
    </location>
</feature>
<evidence type="ECO:0000259" key="12">
    <source>
        <dbReference type="PROSITE" id="PS51178"/>
    </source>
</evidence>
<name>A0A7Y9LG68_9ACTN</name>
<sequence length="731" mass="78009">MTMTSISDPLVGLVLDGRYRITRRLARGGMATVYEAVDARLTRTVAVKVMHVGLGDDAEFARKFDREARAAARLSHPQVVAVFDQGADDIGGQGRRPYIVMEYVEGQTLRDVIGRDGAMPPLRALDLIEPVVRAVAAAHDAGLVHRDIKPENVLISDQGQIKVADFGLAKAITSQTSTATQGVLIGTVSYLPPELVVTGKADARSDVYSLGVVLFELLTGRKPHTGETPIQVAYAHVHNDVPAPSGYRTVAPIPPYLDALVARMSARRPEFRPHDARVLLAHIHRVQGALRDGLPDDPQLTADLALPSNPGGIQAVPGNELTQPIHNLGDLVPGAAPAAGPAGFAPSIEFVEVPPATPVSPSPAPPTLVSPAVLNDQPVRPVRSPASPEYRRARTPRTPSVFDAGPPTLPQPAVQETTRTTGGPGPSALAQQRRAARRRRRGIVILLLVLALTTGVAVTAWYLVEGRFTTAPDLTRMTKDQATRAVQNAGLAAAFGETYSEDVPKGQVVSTDPEKGSRILDGSELTVLLSRGPERYAMPKIIGLSEEKARMALIEANLAIGEVAGRWDEKADVGIVLEASEKKGAALKKQTPIDLVVSKGPKPIKIENFTGDSAKKAERELSDDGFKVKIVSEHSDTVAEGLVIKQSPDSGSGHKGDSITLTKSLGPILVTVPNVVRLPEDQARQIMRDAGFEVVVKPAPINFLNLGYVAYTDPKERSKAPKGSTITLYLI</sequence>
<dbReference type="Pfam" id="PF00069">
    <property type="entry name" value="Pkinase"/>
    <property type="match status" value="1"/>
</dbReference>
<keyword evidence="3 13" id="KW-0808">Transferase</keyword>
<keyword evidence="5 13" id="KW-0418">Kinase</keyword>
<keyword evidence="10" id="KW-1133">Transmembrane helix</keyword>
<evidence type="ECO:0000256" key="9">
    <source>
        <dbReference type="SAM" id="MobiDB-lite"/>
    </source>
</evidence>
<feature type="domain" description="PASTA" evidence="12">
    <location>
        <begin position="600"/>
        <end position="665"/>
    </location>
</feature>
<feature type="domain" description="PASTA" evidence="12">
    <location>
        <begin position="666"/>
        <end position="731"/>
    </location>
</feature>
<dbReference type="SMART" id="SM00220">
    <property type="entry name" value="S_TKc"/>
    <property type="match status" value="1"/>
</dbReference>
<accession>A0A7Y9LG68</accession>
<dbReference type="PROSITE" id="PS51178">
    <property type="entry name" value="PASTA"/>
    <property type="match status" value="4"/>
</dbReference>